<feature type="compositionally biased region" description="Low complexity" evidence="1">
    <location>
        <begin position="1"/>
        <end position="10"/>
    </location>
</feature>
<name>A0ABU3QE17_9ACTN</name>
<evidence type="ECO:0000313" key="3">
    <source>
        <dbReference type="EMBL" id="MDT9680999.1"/>
    </source>
</evidence>
<evidence type="ECO:0000256" key="2">
    <source>
        <dbReference type="SAM" id="Phobius"/>
    </source>
</evidence>
<accession>A0ABU3QE17</accession>
<feature type="region of interest" description="Disordered" evidence="1">
    <location>
        <begin position="1"/>
        <end position="23"/>
    </location>
</feature>
<reference evidence="3 4" key="1">
    <citation type="submission" date="2023-09" db="EMBL/GenBank/DDBJ databases">
        <title>Streptomyces sp. nov.: A antagonism against Alternaria gaisen Producing Streptochlin, Isolated from Tamarix root soil.</title>
        <authorList>
            <person name="Chen Y."/>
        </authorList>
    </citation>
    <scope>NUCLEOTIDE SEQUENCE [LARGE SCALE GENOMIC DNA]</scope>
    <source>
        <strain evidence="3 4">TRM76323</strain>
    </source>
</reference>
<dbReference type="Proteomes" id="UP001250181">
    <property type="component" value="Unassembled WGS sequence"/>
</dbReference>
<evidence type="ECO:0000256" key="1">
    <source>
        <dbReference type="SAM" id="MobiDB-lite"/>
    </source>
</evidence>
<protein>
    <submittedName>
        <fullName evidence="3">Uncharacterized protein</fullName>
    </submittedName>
</protein>
<organism evidence="3 4">
    <name type="scientific">Streptomyces tamarix</name>
    <dbReference type="NCBI Taxonomy" id="3078565"/>
    <lineage>
        <taxon>Bacteria</taxon>
        <taxon>Bacillati</taxon>
        <taxon>Actinomycetota</taxon>
        <taxon>Actinomycetes</taxon>
        <taxon>Kitasatosporales</taxon>
        <taxon>Streptomycetaceae</taxon>
        <taxon>Streptomyces</taxon>
    </lineage>
</organism>
<keyword evidence="4" id="KW-1185">Reference proteome</keyword>
<proteinExistence type="predicted"/>
<evidence type="ECO:0000313" key="4">
    <source>
        <dbReference type="Proteomes" id="UP001250181"/>
    </source>
</evidence>
<dbReference type="RefSeq" id="WP_315876123.1">
    <property type="nucleotide sequence ID" value="NZ_JAWCTQ010000002.1"/>
</dbReference>
<feature type="transmembrane region" description="Helical" evidence="2">
    <location>
        <begin position="216"/>
        <end position="238"/>
    </location>
</feature>
<keyword evidence="2" id="KW-0472">Membrane</keyword>
<dbReference type="EMBL" id="JAWCTQ010000002">
    <property type="protein sequence ID" value="MDT9680999.1"/>
    <property type="molecule type" value="Genomic_DNA"/>
</dbReference>
<keyword evidence="2" id="KW-1133">Transmembrane helix</keyword>
<feature type="transmembrane region" description="Helical" evidence="2">
    <location>
        <begin position="186"/>
        <end position="204"/>
    </location>
</feature>
<keyword evidence="2" id="KW-0812">Transmembrane</keyword>
<feature type="compositionally biased region" description="Basic and acidic residues" evidence="1">
    <location>
        <begin position="11"/>
        <end position="23"/>
    </location>
</feature>
<comment type="caution">
    <text evidence="3">The sequence shown here is derived from an EMBL/GenBank/DDBJ whole genome shotgun (WGS) entry which is preliminary data.</text>
</comment>
<sequence>MTATEAAAVLEETRPRQHLDHDRQDLVDDERGLAEVAEWGCTVRLFTTTTIGGYAPETDAVVQKADQRAAEAEQQRLQTQQQLAALVGSGRLDRTVESRPGLPKPAQTETRALWWRRITDPLWQPPQAELRAAEDVRVILPTGERFDDPSTVRGRTGPPGPVFRSRSRAYGCHGAGRRRSPPGGPVLAIVAAVLFLIAFLINAADIATNDVFASTNFMLVGLALLALHVAGVGSGWSARGRRH</sequence>
<gene>
    <name evidence="3" type="ORF">RND61_02700</name>
</gene>